<dbReference type="PANTHER" id="PTHR47027:SF20">
    <property type="entry name" value="REVERSE TRANSCRIPTASE-LIKE PROTEIN WITH RNA-DIRECTED DNA POLYMERASE DOMAIN"/>
    <property type="match status" value="1"/>
</dbReference>
<name>A0A820S4I3_9BILA</name>
<dbReference type="InterPro" id="IPR043502">
    <property type="entry name" value="DNA/RNA_pol_sf"/>
</dbReference>
<keyword evidence="3" id="KW-1185">Reference proteome</keyword>
<dbReference type="Gene3D" id="3.30.70.270">
    <property type="match status" value="1"/>
</dbReference>
<reference evidence="2" key="1">
    <citation type="submission" date="2021-02" db="EMBL/GenBank/DDBJ databases">
        <authorList>
            <person name="Nowell W R."/>
        </authorList>
    </citation>
    <scope>NUCLEOTIDE SEQUENCE</scope>
</reference>
<proteinExistence type="predicted"/>
<dbReference type="Pfam" id="PF00128">
    <property type="entry name" value="Alpha-amylase"/>
    <property type="match status" value="2"/>
</dbReference>
<dbReference type="AlphaFoldDB" id="A0A820S4I3"/>
<dbReference type="EMBL" id="CAJOBP010004580">
    <property type="protein sequence ID" value="CAF4444781.1"/>
    <property type="molecule type" value="Genomic_DNA"/>
</dbReference>
<dbReference type="InterPro" id="IPR000477">
    <property type="entry name" value="RT_dom"/>
</dbReference>
<dbReference type="SMART" id="SM00642">
    <property type="entry name" value="Aamy"/>
    <property type="match status" value="1"/>
</dbReference>
<dbReference type="PROSITE" id="PS50878">
    <property type="entry name" value="RT_POL"/>
    <property type="match status" value="1"/>
</dbReference>
<dbReference type="SUPFAM" id="SSF51445">
    <property type="entry name" value="(Trans)glycosidases"/>
    <property type="match status" value="1"/>
</dbReference>
<dbReference type="InterPro" id="IPR006047">
    <property type="entry name" value="GH13_cat_dom"/>
</dbReference>
<sequence length="772" mass="89964">MNRQLDEQQPREQAGFRSGFSTIDHLQVINQILERTRECKIPLCMAFVDYEKAFDSIEINAVINALVRQNIPKQYIRTLLNINTGCSASFRLFNNNIAIPINRGVRQGDTISPKLFTAALEDVFRTLSWENRGIMVDGELLTHLRFADDIILFAYDVKTVAEMLKELNEASTRVGLKINRAKTQAMKNDQCASENIKLDDDTNLFVNKYTYLGQTITQDHKIEDEIRRRRSAAWFSFKNIEETLKKTKSTTLRAHLFNSTILPVLNYGCEVWTMRESDKQKLQTTQRAIERRVLGIKLVQKIPNNIIRQRTKFKDAYIDALQRKFRWAGHVARREANRITRMGIDFVWFLPIHPIGITNRKGSLGSPYSINDFRAINPEYGTMGDFDHLVSELHRLGMRVMIDIVFRHTSHDCSWIKEYPEWYWRDTTGKPISRVPQWRDIVDLKFEGNETTLWSELIDILKFWCEHGVDGFRLDVASCVPIEFWRQARRSVTEVYPRCIWLAESCWFSAMKSQRDQDTIIHTDAELYEAFDLCYDYDLYVAWRGAVQGAASIKSYLELLRLQTFIYPKNFIKLRFVENHDQDRIAYICRDNRWKGLAWTAFSAFNKGCFLVHDGQEMEQKTISSLFEKDWVDNKGVRPLEEFILRLIQIKKHPVIETKEARLTLTHHSPCIVAVWEVKSTREGLIGIFNVAQEADGAQFIQIPNLSNGNYKNLFIDMGVNELLRYELRAVSVNSNGRLAVPKVAIVLHYTDILLLPKPFYSVTFDFNYRHA</sequence>
<dbReference type="Proteomes" id="UP000663873">
    <property type="component" value="Unassembled WGS sequence"/>
</dbReference>
<evidence type="ECO:0000259" key="1">
    <source>
        <dbReference type="PROSITE" id="PS50878"/>
    </source>
</evidence>
<gene>
    <name evidence="2" type="ORF">UJA718_LOCUS22358</name>
</gene>
<organism evidence="2 3">
    <name type="scientific">Rotaria socialis</name>
    <dbReference type="NCBI Taxonomy" id="392032"/>
    <lineage>
        <taxon>Eukaryota</taxon>
        <taxon>Metazoa</taxon>
        <taxon>Spiralia</taxon>
        <taxon>Gnathifera</taxon>
        <taxon>Rotifera</taxon>
        <taxon>Eurotatoria</taxon>
        <taxon>Bdelloidea</taxon>
        <taxon>Philodinida</taxon>
        <taxon>Philodinidae</taxon>
        <taxon>Rotaria</taxon>
    </lineage>
</organism>
<accession>A0A820S4I3</accession>
<dbReference type="CDD" id="cd01650">
    <property type="entry name" value="RT_nLTR_like"/>
    <property type="match status" value="1"/>
</dbReference>
<comment type="caution">
    <text evidence="2">The sequence shown here is derived from an EMBL/GenBank/DDBJ whole genome shotgun (WGS) entry which is preliminary data.</text>
</comment>
<evidence type="ECO:0000313" key="3">
    <source>
        <dbReference type="Proteomes" id="UP000663873"/>
    </source>
</evidence>
<evidence type="ECO:0000313" key="2">
    <source>
        <dbReference type="EMBL" id="CAF4444781.1"/>
    </source>
</evidence>
<protein>
    <recommendedName>
        <fullName evidence="1">Reverse transcriptase domain-containing protein</fullName>
    </recommendedName>
</protein>
<dbReference type="GO" id="GO:0005975">
    <property type="term" value="P:carbohydrate metabolic process"/>
    <property type="evidence" value="ECO:0007669"/>
    <property type="project" value="InterPro"/>
</dbReference>
<dbReference type="InterPro" id="IPR017853">
    <property type="entry name" value="GH"/>
</dbReference>
<dbReference type="PANTHER" id="PTHR47027">
    <property type="entry name" value="REVERSE TRANSCRIPTASE DOMAIN-CONTAINING PROTEIN"/>
    <property type="match status" value="1"/>
</dbReference>
<dbReference type="CDD" id="cd11313">
    <property type="entry name" value="AmyAc_arch_bac_AmyA"/>
    <property type="match status" value="1"/>
</dbReference>
<dbReference type="InterPro" id="IPR043128">
    <property type="entry name" value="Rev_trsase/Diguanyl_cyclase"/>
</dbReference>
<dbReference type="SUPFAM" id="SSF56672">
    <property type="entry name" value="DNA/RNA polymerases"/>
    <property type="match status" value="1"/>
</dbReference>
<feature type="domain" description="Reverse transcriptase" evidence="1">
    <location>
        <begin position="1"/>
        <end position="216"/>
    </location>
</feature>
<dbReference type="Gene3D" id="3.20.20.80">
    <property type="entry name" value="Glycosidases"/>
    <property type="match status" value="1"/>
</dbReference>
<dbReference type="Pfam" id="PF00078">
    <property type="entry name" value="RVT_1"/>
    <property type="match status" value="1"/>
</dbReference>